<dbReference type="KEGG" id="ftj:FTUN_5844"/>
<dbReference type="EMBL" id="CP053452">
    <property type="protein sequence ID" value="QJW98258.1"/>
    <property type="molecule type" value="Genomic_DNA"/>
</dbReference>
<dbReference type="RefSeq" id="WP_171473483.1">
    <property type="nucleotide sequence ID" value="NZ_CP053452.2"/>
</dbReference>
<dbReference type="Gene3D" id="3.90.550.10">
    <property type="entry name" value="Spore Coat Polysaccharide Biosynthesis Protein SpsA, Chain A"/>
    <property type="match status" value="1"/>
</dbReference>
<dbReference type="SUPFAM" id="SSF53448">
    <property type="entry name" value="Nucleotide-diphospho-sugar transferases"/>
    <property type="match status" value="1"/>
</dbReference>
<evidence type="ECO:0000313" key="1">
    <source>
        <dbReference type="EMBL" id="QJW98258.1"/>
    </source>
</evidence>
<sequence>MRPRISLIVPTRCRPGPLARMLDSVARTASHPERVEVVLVVDADDRASLIGHPQLAVRHVVVPPGLTMGALNNAGYEASVGTYVMLLNDDVIVRTPGWDAVALDCFRRFPDPFVLVHVNDTLMCDHLCTFPLTSRAFYELTRGICPREYQRYRIDDHIEDIFNLLGVLGEARVVYLPDVVFEHDNAVHLPGAGRPVYLSDPTILAEDAPRFDALFPERKAHALRVLAAIDGRTDPHADRAGRSALDAVADSFALRVPGRQLVVRSPGWRGPLEAVRGLAAAVNRARRKSAGDLWRAVRKRLPARRMVTQAEAGR</sequence>
<name>A0A6M5YWE8_9BACT</name>
<dbReference type="InterPro" id="IPR029044">
    <property type="entry name" value="Nucleotide-diphossugar_trans"/>
</dbReference>
<accession>A0A6M5YWE8</accession>
<organism evidence="1 2">
    <name type="scientific">Frigoriglobus tundricola</name>
    <dbReference type="NCBI Taxonomy" id="2774151"/>
    <lineage>
        <taxon>Bacteria</taxon>
        <taxon>Pseudomonadati</taxon>
        <taxon>Planctomycetota</taxon>
        <taxon>Planctomycetia</taxon>
        <taxon>Gemmatales</taxon>
        <taxon>Gemmataceae</taxon>
        <taxon>Frigoriglobus</taxon>
    </lineage>
</organism>
<keyword evidence="2" id="KW-1185">Reference proteome</keyword>
<evidence type="ECO:0000313" key="2">
    <source>
        <dbReference type="Proteomes" id="UP000503447"/>
    </source>
</evidence>
<protein>
    <submittedName>
        <fullName evidence="1">Beta-hydroxylase</fullName>
    </submittedName>
</protein>
<gene>
    <name evidence="1" type="ORF">FTUN_5844</name>
</gene>
<reference evidence="2" key="1">
    <citation type="submission" date="2020-05" db="EMBL/GenBank/DDBJ databases">
        <title>Frigoriglobus tundricola gen. nov., sp. nov., a psychrotolerant cellulolytic planctomycete of the family Gemmataceae with two divergent copies of 16S rRNA gene.</title>
        <authorList>
            <person name="Kulichevskaya I.S."/>
            <person name="Ivanova A.A."/>
            <person name="Naumoff D.G."/>
            <person name="Beletsky A.V."/>
            <person name="Rijpstra W.I.C."/>
            <person name="Sinninghe Damste J.S."/>
            <person name="Mardanov A.V."/>
            <person name="Ravin N.V."/>
            <person name="Dedysh S.N."/>
        </authorList>
    </citation>
    <scope>NUCLEOTIDE SEQUENCE [LARGE SCALE GENOMIC DNA]</scope>
    <source>
        <strain evidence="2">PL17</strain>
    </source>
</reference>
<dbReference type="Proteomes" id="UP000503447">
    <property type="component" value="Chromosome"/>
</dbReference>
<proteinExistence type="predicted"/>
<dbReference type="AlphaFoldDB" id="A0A6M5YWE8"/>